<gene>
    <name evidence="9" type="ORF">AB1Y20_010127</name>
</gene>
<dbReference type="PROSITE" id="PS00028">
    <property type="entry name" value="ZINC_FINGER_C2H2_1"/>
    <property type="match status" value="4"/>
</dbReference>
<dbReference type="GO" id="GO:0000785">
    <property type="term" value="C:chromatin"/>
    <property type="evidence" value="ECO:0007669"/>
    <property type="project" value="TreeGrafter"/>
</dbReference>
<dbReference type="InterPro" id="IPR036236">
    <property type="entry name" value="Znf_C2H2_sf"/>
</dbReference>
<dbReference type="GO" id="GO:0000978">
    <property type="term" value="F:RNA polymerase II cis-regulatory region sequence-specific DNA binding"/>
    <property type="evidence" value="ECO:0007669"/>
    <property type="project" value="TreeGrafter"/>
</dbReference>
<feature type="domain" description="C2H2-type" evidence="8">
    <location>
        <begin position="193"/>
        <end position="223"/>
    </location>
</feature>
<dbReference type="FunFam" id="3.30.160.60:FF:000446">
    <property type="entry name" value="Zinc finger protein"/>
    <property type="match status" value="1"/>
</dbReference>
<evidence type="ECO:0000256" key="1">
    <source>
        <dbReference type="ARBA" id="ARBA00022723"/>
    </source>
</evidence>
<feature type="region of interest" description="Disordered" evidence="7">
    <location>
        <begin position="35"/>
        <end position="102"/>
    </location>
</feature>
<keyword evidence="10" id="KW-1185">Reference proteome</keyword>
<accession>A0AB34K6A8</accession>
<evidence type="ECO:0000256" key="7">
    <source>
        <dbReference type="SAM" id="MobiDB-lite"/>
    </source>
</evidence>
<protein>
    <recommendedName>
        <fullName evidence="8">C2H2-type domain-containing protein</fullName>
    </recommendedName>
</protein>
<evidence type="ECO:0000313" key="9">
    <source>
        <dbReference type="EMBL" id="KAL1528803.1"/>
    </source>
</evidence>
<reference evidence="9 10" key="1">
    <citation type="journal article" date="2024" name="Science">
        <title>Giant polyketide synthase enzymes in the biosynthesis of giant marine polyether toxins.</title>
        <authorList>
            <person name="Fallon T.R."/>
            <person name="Shende V.V."/>
            <person name="Wierzbicki I.H."/>
            <person name="Pendleton A.L."/>
            <person name="Watervoot N.F."/>
            <person name="Auber R.P."/>
            <person name="Gonzalez D.J."/>
            <person name="Wisecaver J.H."/>
            <person name="Moore B.S."/>
        </authorList>
    </citation>
    <scope>NUCLEOTIDE SEQUENCE [LARGE SCALE GENOMIC DNA]</scope>
    <source>
        <strain evidence="9 10">12B1</strain>
    </source>
</reference>
<dbReference type="InterPro" id="IPR013087">
    <property type="entry name" value="Znf_C2H2_type"/>
</dbReference>
<keyword evidence="1" id="KW-0479">Metal-binding</keyword>
<evidence type="ECO:0000256" key="4">
    <source>
        <dbReference type="ARBA" id="ARBA00022833"/>
    </source>
</evidence>
<dbReference type="PANTHER" id="PTHR14003">
    <property type="entry name" value="TRANSCRIPTIONAL REPRESSOR PROTEIN YY"/>
    <property type="match status" value="1"/>
</dbReference>
<keyword evidence="2" id="KW-0677">Repeat</keyword>
<keyword evidence="6" id="KW-0175">Coiled coil</keyword>
<dbReference type="GO" id="GO:0008270">
    <property type="term" value="F:zinc ion binding"/>
    <property type="evidence" value="ECO:0007669"/>
    <property type="project" value="UniProtKB-KW"/>
</dbReference>
<dbReference type="SMART" id="SM00355">
    <property type="entry name" value="ZnF_C2H2"/>
    <property type="match status" value="4"/>
</dbReference>
<dbReference type="PROSITE" id="PS50157">
    <property type="entry name" value="ZINC_FINGER_C2H2_2"/>
    <property type="match status" value="4"/>
</dbReference>
<keyword evidence="4" id="KW-0862">Zinc</keyword>
<feature type="domain" description="C2H2-type" evidence="8">
    <location>
        <begin position="103"/>
        <end position="132"/>
    </location>
</feature>
<dbReference type="Gene3D" id="3.30.160.60">
    <property type="entry name" value="Classic Zinc Finger"/>
    <property type="match status" value="4"/>
</dbReference>
<sequence>MERAFCEAYAASELQTLVVAHMEVNLSDVWTYVDTSQRPPQTDKRPREDEQLEPPIRGTSANAPGQGQARYYNFPASQDVASANEGTTPPPSEASRSRNGKTHPCPWENCGKSFSSRWGLDRHYRIHTGEKPWVCQMDGCGKGFVDRALLARHERTHSKARPFLCPYANCDKAFKVHKHLDYHLQLHNQPDAFSCPVDGCRKNFSNPSSLRIHRLLEHESPDSESHTEKQLRTMLETSSRELDTVRVELQSAQLRLTNSLSEVREVRKQARLLEPKLHALRREHEELQEKLHPENARPGAGIVARDAASFIGTDRVHEIRLAASGVDDSLAESRVVAHASAPRSVPSTSTMDHLHANMLPVQPAGFGASQQPLQHPMDTNAAFAQQLSPAHETMFSGTADGRRVSSAHSKEHWTDVASLQRHGWNDMQVGRRIDGQHTFPYAIKHGAPKPEAVRHLTVSSLGSGFDEGPNLARLVGSEEAASLEAKFQRDNLPNDLRMRNVFSLVPQHAGLAEMQEIEKATSRSADVMNDIEELIRN</sequence>
<evidence type="ECO:0000259" key="8">
    <source>
        <dbReference type="PROSITE" id="PS50157"/>
    </source>
</evidence>
<feature type="domain" description="C2H2-type" evidence="8">
    <location>
        <begin position="163"/>
        <end position="192"/>
    </location>
</feature>
<comment type="caution">
    <text evidence="9">The sequence shown here is derived from an EMBL/GenBank/DDBJ whole genome shotgun (WGS) entry which is preliminary data.</text>
</comment>
<dbReference type="GO" id="GO:0031519">
    <property type="term" value="C:PcG protein complex"/>
    <property type="evidence" value="ECO:0007669"/>
    <property type="project" value="TreeGrafter"/>
</dbReference>
<organism evidence="9 10">
    <name type="scientific">Prymnesium parvum</name>
    <name type="common">Toxic golden alga</name>
    <dbReference type="NCBI Taxonomy" id="97485"/>
    <lineage>
        <taxon>Eukaryota</taxon>
        <taxon>Haptista</taxon>
        <taxon>Haptophyta</taxon>
        <taxon>Prymnesiophyceae</taxon>
        <taxon>Prymnesiales</taxon>
        <taxon>Prymnesiaceae</taxon>
        <taxon>Prymnesium</taxon>
    </lineage>
</organism>
<dbReference type="GO" id="GO:0005667">
    <property type="term" value="C:transcription regulator complex"/>
    <property type="evidence" value="ECO:0007669"/>
    <property type="project" value="TreeGrafter"/>
</dbReference>
<keyword evidence="3 5" id="KW-0863">Zinc-finger</keyword>
<feature type="coiled-coil region" evidence="6">
    <location>
        <begin position="235"/>
        <end position="297"/>
    </location>
</feature>
<dbReference type="FunFam" id="3.30.160.60:FF:000072">
    <property type="entry name" value="zinc finger protein 143 isoform X1"/>
    <property type="match status" value="1"/>
</dbReference>
<dbReference type="Proteomes" id="UP001515480">
    <property type="component" value="Unassembled WGS sequence"/>
</dbReference>
<dbReference type="GO" id="GO:0000981">
    <property type="term" value="F:DNA-binding transcription factor activity, RNA polymerase II-specific"/>
    <property type="evidence" value="ECO:0007669"/>
    <property type="project" value="TreeGrafter"/>
</dbReference>
<evidence type="ECO:0000256" key="5">
    <source>
        <dbReference type="PROSITE-ProRule" id="PRU00042"/>
    </source>
</evidence>
<dbReference type="Pfam" id="PF00096">
    <property type="entry name" value="zf-C2H2"/>
    <property type="match status" value="3"/>
</dbReference>
<feature type="compositionally biased region" description="Polar residues" evidence="7">
    <location>
        <begin position="75"/>
        <end position="87"/>
    </location>
</feature>
<proteinExistence type="predicted"/>
<evidence type="ECO:0000313" key="10">
    <source>
        <dbReference type="Proteomes" id="UP001515480"/>
    </source>
</evidence>
<evidence type="ECO:0000256" key="2">
    <source>
        <dbReference type="ARBA" id="ARBA00022737"/>
    </source>
</evidence>
<dbReference type="PANTHER" id="PTHR14003:SF19">
    <property type="entry name" value="YY2 TRANSCRIPTION FACTOR"/>
    <property type="match status" value="1"/>
</dbReference>
<feature type="domain" description="C2H2-type" evidence="8">
    <location>
        <begin position="133"/>
        <end position="162"/>
    </location>
</feature>
<dbReference type="AlphaFoldDB" id="A0AB34K6A8"/>
<dbReference type="EMBL" id="JBGBPQ010000002">
    <property type="protein sequence ID" value="KAL1528803.1"/>
    <property type="molecule type" value="Genomic_DNA"/>
</dbReference>
<dbReference type="SUPFAM" id="SSF57667">
    <property type="entry name" value="beta-beta-alpha zinc fingers"/>
    <property type="match status" value="2"/>
</dbReference>
<evidence type="ECO:0000256" key="6">
    <source>
        <dbReference type="SAM" id="Coils"/>
    </source>
</evidence>
<name>A0AB34K6A8_PRYPA</name>
<evidence type="ECO:0000256" key="3">
    <source>
        <dbReference type="ARBA" id="ARBA00022771"/>
    </source>
</evidence>